<evidence type="ECO:0000256" key="1">
    <source>
        <dbReference type="SAM" id="MobiDB-lite"/>
    </source>
</evidence>
<evidence type="ECO:0000313" key="2">
    <source>
        <dbReference type="EMBL" id="RVE75917.1"/>
    </source>
</evidence>
<proteinExistence type="predicted"/>
<feature type="compositionally biased region" description="Polar residues" evidence="1">
    <location>
        <begin position="1"/>
        <end position="23"/>
    </location>
</feature>
<dbReference type="Proteomes" id="UP000283210">
    <property type="component" value="Chromosome 1"/>
</dbReference>
<reference evidence="2 3" key="2">
    <citation type="submission" date="2019-01" db="EMBL/GenBank/DDBJ databases">
        <title>A chromosome length genome reference of the Java medaka (oryzias javanicus).</title>
        <authorList>
            <person name="Herpin A."/>
            <person name="Takehana Y."/>
            <person name="Naruse K."/>
            <person name="Ansai S."/>
            <person name="Kawaguchi M."/>
        </authorList>
    </citation>
    <scope>NUCLEOTIDE SEQUENCE [LARGE SCALE GENOMIC DNA]</scope>
    <source>
        <strain evidence="2">RS831</strain>
        <tissue evidence="2">Whole body</tissue>
    </source>
</reference>
<gene>
    <name evidence="2" type="ORF">OJAV_G00003680</name>
</gene>
<organism evidence="2 3">
    <name type="scientific">Oryzias javanicus</name>
    <name type="common">Javanese ricefish</name>
    <name type="synonym">Aplocheilus javanicus</name>
    <dbReference type="NCBI Taxonomy" id="123683"/>
    <lineage>
        <taxon>Eukaryota</taxon>
        <taxon>Metazoa</taxon>
        <taxon>Chordata</taxon>
        <taxon>Craniata</taxon>
        <taxon>Vertebrata</taxon>
        <taxon>Euteleostomi</taxon>
        <taxon>Actinopterygii</taxon>
        <taxon>Neopterygii</taxon>
        <taxon>Teleostei</taxon>
        <taxon>Neoteleostei</taxon>
        <taxon>Acanthomorphata</taxon>
        <taxon>Ovalentaria</taxon>
        <taxon>Atherinomorphae</taxon>
        <taxon>Beloniformes</taxon>
        <taxon>Adrianichthyidae</taxon>
        <taxon>Oryziinae</taxon>
        <taxon>Oryzias</taxon>
    </lineage>
</organism>
<dbReference type="EMBL" id="CM012437">
    <property type="protein sequence ID" value="RVE75917.1"/>
    <property type="molecule type" value="Genomic_DNA"/>
</dbReference>
<keyword evidence="3" id="KW-1185">Reference proteome</keyword>
<name>A0A437DLS1_ORYJA</name>
<accession>A0A437DLS1</accession>
<dbReference type="AlphaFoldDB" id="A0A437DLS1"/>
<dbReference type="OrthoDB" id="3996471at2759"/>
<reference evidence="2 3" key="1">
    <citation type="submission" date="2018-11" db="EMBL/GenBank/DDBJ databases">
        <authorList>
            <person name="Lopez-Roques C."/>
            <person name="Donnadieu C."/>
            <person name="Bouchez O."/>
            <person name="Klopp C."/>
            <person name="Cabau C."/>
            <person name="Zahm M."/>
        </authorList>
    </citation>
    <scope>NUCLEOTIDE SEQUENCE [LARGE SCALE GENOMIC DNA]</scope>
    <source>
        <strain evidence="2">RS831</strain>
        <tissue evidence="2">Whole body</tissue>
    </source>
</reference>
<feature type="region of interest" description="Disordered" evidence="1">
    <location>
        <begin position="1"/>
        <end position="45"/>
    </location>
</feature>
<feature type="compositionally biased region" description="Basic and acidic residues" evidence="1">
    <location>
        <begin position="34"/>
        <end position="45"/>
    </location>
</feature>
<sequence>MVRLALSTSAVTQDMESSSTQCNSKKRRIQTSAEQEKAKRPKKEAEADVVLAEVIHFAALGKSAGLQQPSWCRLSHHKKHLRTRYSTRMTFASPSNNVASEIFSSEVPKVDLISAPKPNDKLKKALKNHPVITKFGMERKGQTAYVLTQEERIKNTFLSKGLQVLRTFCAQMQSTVSQTAVLYMDSTVKCV</sequence>
<evidence type="ECO:0000313" key="3">
    <source>
        <dbReference type="Proteomes" id="UP000283210"/>
    </source>
</evidence>
<protein>
    <submittedName>
        <fullName evidence="2">Uncharacterized protein</fullName>
    </submittedName>
</protein>